<dbReference type="InterPro" id="IPR017972">
    <property type="entry name" value="Cyt_P450_CS"/>
</dbReference>
<evidence type="ECO:0000256" key="3">
    <source>
        <dbReference type="RuleBase" id="RU000461"/>
    </source>
</evidence>
<dbReference type="Proteomes" id="UP001595478">
    <property type="component" value="Unassembled WGS sequence"/>
</dbReference>
<evidence type="ECO:0000313" key="5">
    <source>
        <dbReference type="Proteomes" id="UP001595478"/>
    </source>
</evidence>
<keyword evidence="3" id="KW-0560">Oxidoreductase</keyword>
<reference evidence="5" key="1">
    <citation type="journal article" date="2019" name="Int. J. Syst. Evol. Microbiol.">
        <title>The Global Catalogue of Microorganisms (GCM) 10K type strain sequencing project: providing services to taxonomists for standard genome sequencing and annotation.</title>
        <authorList>
            <consortium name="The Broad Institute Genomics Platform"/>
            <consortium name="The Broad Institute Genome Sequencing Center for Infectious Disease"/>
            <person name="Wu L."/>
            <person name="Ma J."/>
        </authorList>
    </citation>
    <scope>NUCLEOTIDE SEQUENCE [LARGE SCALE GENOMIC DNA]</scope>
    <source>
        <strain evidence="5">KCTC 52473</strain>
    </source>
</reference>
<keyword evidence="3" id="KW-0349">Heme</keyword>
<evidence type="ECO:0000313" key="4">
    <source>
        <dbReference type="EMBL" id="MFC3121435.1"/>
    </source>
</evidence>
<keyword evidence="5" id="KW-1185">Reference proteome</keyword>
<keyword evidence="3" id="KW-0503">Monooxygenase</keyword>
<gene>
    <name evidence="4" type="ORF">ACFOHL_07360</name>
</gene>
<evidence type="ECO:0000256" key="2">
    <source>
        <dbReference type="ARBA" id="ARBA00023004"/>
    </source>
</evidence>
<dbReference type="InterPro" id="IPR036396">
    <property type="entry name" value="Cyt_P450_sf"/>
</dbReference>
<evidence type="ECO:0000256" key="1">
    <source>
        <dbReference type="ARBA" id="ARBA00022723"/>
    </source>
</evidence>
<dbReference type="SUPFAM" id="SSF48264">
    <property type="entry name" value="Cytochrome P450"/>
    <property type="match status" value="1"/>
</dbReference>
<dbReference type="PRINTS" id="PR00465">
    <property type="entry name" value="EP450IV"/>
</dbReference>
<proteinExistence type="inferred from homology"/>
<organism evidence="4 5">
    <name type="scientific">Agaribacter flavus</name>
    <dbReference type="NCBI Taxonomy" id="1902781"/>
    <lineage>
        <taxon>Bacteria</taxon>
        <taxon>Pseudomonadati</taxon>
        <taxon>Pseudomonadota</taxon>
        <taxon>Gammaproteobacteria</taxon>
        <taxon>Alteromonadales</taxon>
        <taxon>Alteromonadaceae</taxon>
        <taxon>Agaribacter</taxon>
    </lineage>
</organism>
<keyword evidence="1 3" id="KW-0479">Metal-binding</keyword>
<dbReference type="InterPro" id="IPR001128">
    <property type="entry name" value="Cyt_P450"/>
</dbReference>
<name>A0ABV7FR91_9ALTE</name>
<dbReference type="EMBL" id="JBHRSW010000011">
    <property type="protein sequence ID" value="MFC3121435.1"/>
    <property type="molecule type" value="Genomic_DNA"/>
</dbReference>
<dbReference type="PROSITE" id="PS00086">
    <property type="entry name" value="CYTOCHROME_P450"/>
    <property type="match status" value="1"/>
</dbReference>
<dbReference type="InterPro" id="IPR002403">
    <property type="entry name" value="Cyt_P450_E_grp-IV"/>
</dbReference>
<protein>
    <submittedName>
        <fullName evidence="4">Cytochrome P450</fullName>
    </submittedName>
</protein>
<sequence length="101" mass="11690">MFEYRACHFFIKPFNERCINRFFDSMISHPKIPPYAWVPFGHGAHLCLGMKFATLEIKAFIYQILLHYEIALTANYAFSISGLPVAKPTDDVPLVFCERKS</sequence>
<dbReference type="RefSeq" id="WP_376919572.1">
    <property type="nucleotide sequence ID" value="NZ_JBHRSW010000011.1"/>
</dbReference>
<comment type="similarity">
    <text evidence="3">Belongs to the cytochrome P450 family.</text>
</comment>
<accession>A0ABV7FR91</accession>
<dbReference type="Gene3D" id="1.10.630.10">
    <property type="entry name" value="Cytochrome P450"/>
    <property type="match status" value="1"/>
</dbReference>
<keyword evidence="2 3" id="KW-0408">Iron</keyword>
<comment type="caution">
    <text evidence="4">The sequence shown here is derived from an EMBL/GenBank/DDBJ whole genome shotgun (WGS) entry which is preliminary data.</text>
</comment>
<dbReference type="Pfam" id="PF00067">
    <property type="entry name" value="p450"/>
    <property type="match status" value="1"/>
</dbReference>